<dbReference type="OrthoDB" id="3234349at2759"/>
<proteinExistence type="predicted"/>
<keyword evidence="2" id="KW-1185">Reference proteome</keyword>
<evidence type="ECO:0000313" key="2">
    <source>
        <dbReference type="Proteomes" id="UP000799118"/>
    </source>
</evidence>
<accession>A0A6A4GPW9</accession>
<gene>
    <name evidence="1" type="ORF">BT96DRAFT_792614</name>
</gene>
<dbReference type="EMBL" id="ML769814">
    <property type="protein sequence ID" value="KAE9387234.1"/>
    <property type="molecule type" value="Genomic_DNA"/>
</dbReference>
<name>A0A6A4GPW9_9AGAR</name>
<dbReference type="Proteomes" id="UP000799118">
    <property type="component" value="Unassembled WGS sequence"/>
</dbReference>
<sequence length="334" mass="38133">CQLRGKNQIYNTDHSLCVPRDVEELRHWSRAYKEAQTLSERKNIFENHGVRWSSLWLLDYWDPTRMLVVDAMHCILEGVVHYHCRHVLRLDASAPKHNADGLMYAFDWPWIGYEPEAVPELPRLKEKHVPDVSKVQETLCLALEGEDSMTLNQVWTRLDNQATKSALQFVVHTLELSLQLNTVCGTISSLFVQRTKQRSKRKQGLDQISFPSEKAAKTKNHFIALLLNWRLQQPLSSAAHILRTGTPETLSYIQEVIRETQKPSWLDVVPKNYGEAKAGSIKAGEWRTLSSLYLPVALIIRWGDNDGCAPPNDESESGLLLKALDHTMALFQAT</sequence>
<feature type="non-terminal residue" evidence="1">
    <location>
        <position position="1"/>
    </location>
</feature>
<organism evidence="1 2">
    <name type="scientific">Gymnopus androsaceus JB14</name>
    <dbReference type="NCBI Taxonomy" id="1447944"/>
    <lineage>
        <taxon>Eukaryota</taxon>
        <taxon>Fungi</taxon>
        <taxon>Dikarya</taxon>
        <taxon>Basidiomycota</taxon>
        <taxon>Agaricomycotina</taxon>
        <taxon>Agaricomycetes</taxon>
        <taxon>Agaricomycetidae</taxon>
        <taxon>Agaricales</taxon>
        <taxon>Marasmiineae</taxon>
        <taxon>Omphalotaceae</taxon>
        <taxon>Gymnopus</taxon>
    </lineage>
</organism>
<feature type="non-terminal residue" evidence="1">
    <location>
        <position position="334"/>
    </location>
</feature>
<protein>
    <submittedName>
        <fullName evidence="1">Uncharacterized protein</fullName>
    </submittedName>
</protein>
<evidence type="ECO:0000313" key="1">
    <source>
        <dbReference type="EMBL" id="KAE9387234.1"/>
    </source>
</evidence>
<dbReference type="AlphaFoldDB" id="A0A6A4GPW9"/>
<reference evidence="1" key="1">
    <citation type="journal article" date="2019" name="Environ. Microbiol.">
        <title>Fungal ecological strategies reflected in gene transcription - a case study of two litter decomposers.</title>
        <authorList>
            <person name="Barbi F."/>
            <person name="Kohler A."/>
            <person name="Barry K."/>
            <person name="Baskaran P."/>
            <person name="Daum C."/>
            <person name="Fauchery L."/>
            <person name="Ihrmark K."/>
            <person name="Kuo A."/>
            <person name="LaButti K."/>
            <person name="Lipzen A."/>
            <person name="Morin E."/>
            <person name="Grigoriev I.V."/>
            <person name="Henrissat B."/>
            <person name="Lindahl B."/>
            <person name="Martin F."/>
        </authorList>
    </citation>
    <scope>NUCLEOTIDE SEQUENCE</scope>
    <source>
        <strain evidence="1">JB14</strain>
    </source>
</reference>